<evidence type="ECO:0000256" key="3">
    <source>
        <dbReference type="ARBA" id="ARBA00022989"/>
    </source>
</evidence>
<dbReference type="SUPFAM" id="SSF117070">
    <property type="entry name" value="LEA14-like"/>
    <property type="match status" value="1"/>
</dbReference>
<evidence type="ECO:0000256" key="5">
    <source>
        <dbReference type="SAM" id="MobiDB-lite"/>
    </source>
</evidence>
<dbReference type="Pfam" id="PF03168">
    <property type="entry name" value="LEA_2"/>
    <property type="match status" value="1"/>
</dbReference>
<evidence type="ECO:0000313" key="8">
    <source>
        <dbReference type="EMBL" id="CAH9072541.1"/>
    </source>
</evidence>
<evidence type="ECO:0000256" key="4">
    <source>
        <dbReference type="ARBA" id="ARBA00023136"/>
    </source>
</evidence>
<comment type="subcellular location">
    <subcellularLocation>
        <location evidence="1">Membrane</location>
        <topology evidence="1">Single-pass membrane protein</topology>
    </subcellularLocation>
</comment>
<evidence type="ECO:0000259" key="7">
    <source>
        <dbReference type="Pfam" id="PF03168"/>
    </source>
</evidence>
<dbReference type="GO" id="GO:0005886">
    <property type="term" value="C:plasma membrane"/>
    <property type="evidence" value="ECO:0007669"/>
    <property type="project" value="TreeGrafter"/>
</dbReference>
<evidence type="ECO:0000313" key="9">
    <source>
        <dbReference type="Proteomes" id="UP001152484"/>
    </source>
</evidence>
<evidence type="ECO:0000256" key="2">
    <source>
        <dbReference type="ARBA" id="ARBA00022692"/>
    </source>
</evidence>
<gene>
    <name evidence="8" type="ORF">CEURO_LOCUS4393</name>
</gene>
<sequence length="262" mass="29038">MADQVHSRDSPPSPENSVTSGARPPSPLPVKTAPSPGTYVVQVPKDQIYRYPPPENPRRSRSIGARKRRRGCCCRCLCVTLCFFVALLFALAIAAGVFYLVFRPESPNYTVSSVAIKGLNATSESPISPEFDVTVRSENPNDKIGIYYRRGSSVTIFYSGVELGYGELPAFFQPAVNVTNVHVELKRSEIMLSNAVKSSLIYQQRQQQLNFKLNIKSPVKIKVGAVKTWEITAKVNCDVTVNALNDKPNILSKSCSYSFKLW</sequence>
<reference evidence="8" key="1">
    <citation type="submission" date="2022-07" db="EMBL/GenBank/DDBJ databases">
        <authorList>
            <person name="Macas J."/>
            <person name="Novak P."/>
            <person name="Neumann P."/>
        </authorList>
    </citation>
    <scope>NUCLEOTIDE SEQUENCE</scope>
</reference>
<dbReference type="GO" id="GO:0098542">
    <property type="term" value="P:defense response to other organism"/>
    <property type="evidence" value="ECO:0007669"/>
    <property type="project" value="InterPro"/>
</dbReference>
<dbReference type="OrthoDB" id="1849707at2759"/>
<keyword evidence="2 6" id="KW-0812">Transmembrane</keyword>
<dbReference type="Proteomes" id="UP001152484">
    <property type="component" value="Unassembled WGS sequence"/>
</dbReference>
<feature type="region of interest" description="Disordered" evidence="5">
    <location>
        <begin position="1"/>
        <end position="39"/>
    </location>
</feature>
<accession>A0A9P0YR35</accession>
<dbReference type="PANTHER" id="PTHR31234:SF70">
    <property type="entry name" value="LATE EMBRYOGENESIS ABUNDANT PROTEIN LEA-2 SUBGROUP DOMAIN-CONTAINING PROTEIN"/>
    <property type="match status" value="1"/>
</dbReference>
<comment type="caution">
    <text evidence="8">The sequence shown here is derived from an EMBL/GenBank/DDBJ whole genome shotgun (WGS) entry which is preliminary data.</text>
</comment>
<feature type="domain" description="Late embryogenesis abundant protein LEA-2 subgroup" evidence="7">
    <location>
        <begin position="134"/>
        <end position="237"/>
    </location>
</feature>
<evidence type="ECO:0000256" key="6">
    <source>
        <dbReference type="SAM" id="Phobius"/>
    </source>
</evidence>
<keyword evidence="9" id="KW-1185">Reference proteome</keyword>
<proteinExistence type="predicted"/>
<dbReference type="PANTHER" id="PTHR31234">
    <property type="entry name" value="LATE EMBRYOGENESIS ABUNDANT (LEA) HYDROXYPROLINE-RICH GLYCOPROTEIN FAMILY"/>
    <property type="match status" value="1"/>
</dbReference>
<dbReference type="AlphaFoldDB" id="A0A9P0YR35"/>
<dbReference type="InterPro" id="IPR044839">
    <property type="entry name" value="NDR1-like"/>
</dbReference>
<name>A0A9P0YR35_CUSEU</name>
<keyword evidence="4 6" id="KW-0472">Membrane</keyword>
<dbReference type="EMBL" id="CAMAPE010000008">
    <property type="protein sequence ID" value="CAH9072541.1"/>
    <property type="molecule type" value="Genomic_DNA"/>
</dbReference>
<protein>
    <recommendedName>
        <fullName evidence="7">Late embryogenesis abundant protein LEA-2 subgroup domain-containing protein</fullName>
    </recommendedName>
</protein>
<organism evidence="8 9">
    <name type="scientific">Cuscuta europaea</name>
    <name type="common">European dodder</name>
    <dbReference type="NCBI Taxonomy" id="41803"/>
    <lineage>
        <taxon>Eukaryota</taxon>
        <taxon>Viridiplantae</taxon>
        <taxon>Streptophyta</taxon>
        <taxon>Embryophyta</taxon>
        <taxon>Tracheophyta</taxon>
        <taxon>Spermatophyta</taxon>
        <taxon>Magnoliopsida</taxon>
        <taxon>eudicotyledons</taxon>
        <taxon>Gunneridae</taxon>
        <taxon>Pentapetalae</taxon>
        <taxon>asterids</taxon>
        <taxon>lamiids</taxon>
        <taxon>Solanales</taxon>
        <taxon>Convolvulaceae</taxon>
        <taxon>Cuscuteae</taxon>
        <taxon>Cuscuta</taxon>
        <taxon>Cuscuta subgen. Cuscuta</taxon>
    </lineage>
</organism>
<keyword evidence="3 6" id="KW-1133">Transmembrane helix</keyword>
<dbReference type="InterPro" id="IPR004864">
    <property type="entry name" value="LEA_2"/>
</dbReference>
<evidence type="ECO:0000256" key="1">
    <source>
        <dbReference type="ARBA" id="ARBA00004167"/>
    </source>
</evidence>
<feature type="transmembrane region" description="Helical" evidence="6">
    <location>
        <begin position="76"/>
        <end position="102"/>
    </location>
</feature>